<feature type="region of interest" description="Disordered" evidence="1">
    <location>
        <begin position="159"/>
        <end position="187"/>
    </location>
</feature>
<feature type="compositionally biased region" description="Acidic residues" evidence="1">
    <location>
        <begin position="159"/>
        <end position="173"/>
    </location>
</feature>
<sequence>MTGPTHSPSWNLTTALYKMRDRWIDLCEQNESWSTGEAERWKAKLVEEELDYVQATGLLMREEFRQKIAMRGGEASGYEDGVVTWSAKCTPDEMIRKFEELAGPVDEWDGVLKCMYMVLLEAHEVGKKYPFDVPLSQIPDDDDETEDYELEEHDIVEMDLDGDEGDESMEDASSDNGSGSDEGDMEDMDVEVLKADAEIELDVLVGKARDFVELPLRQ</sequence>
<evidence type="ECO:0000313" key="2">
    <source>
        <dbReference type="EMBL" id="CAG8982951.1"/>
    </source>
</evidence>
<evidence type="ECO:0000256" key="1">
    <source>
        <dbReference type="SAM" id="MobiDB-lite"/>
    </source>
</evidence>
<keyword evidence="3" id="KW-1185">Reference proteome</keyword>
<dbReference type="AlphaFoldDB" id="A0A9N9QCY9"/>
<dbReference type="EMBL" id="CAJVRM010000702">
    <property type="protein sequence ID" value="CAG8982951.1"/>
    <property type="molecule type" value="Genomic_DNA"/>
</dbReference>
<name>A0A9N9QCY9_9HELO</name>
<evidence type="ECO:0000313" key="3">
    <source>
        <dbReference type="Proteomes" id="UP000701801"/>
    </source>
</evidence>
<gene>
    <name evidence="2" type="ORF">HYALB_00003529</name>
</gene>
<comment type="caution">
    <text evidence="2">The sequence shown here is derived from an EMBL/GenBank/DDBJ whole genome shotgun (WGS) entry which is preliminary data.</text>
</comment>
<proteinExistence type="predicted"/>
<dbReference type="Proteomes" id="UP000701801">
    <property type="component" value="Unassembled WGS sequence"/>
</dbReference>
<accession>A0A9N9QCY9</accession>
<reference evidence="2" key="1">
    <citation type="submission" date="2021-07" db="EMBL/GenBank/DDBJ databases">
        <authorList>
            <person name="Durling M."/>
        </authorList>
    </citation>
    <scope>NUCLEOTIDE SEQUENCE</scope>
</reference>
<protein>
    <submittedName>
        <fullName evidence="2">Uncharacterized protein</fullName>
    </submittedName>
</protein>
<organism evidence="2 3">
    <name type="scientific">Hymenoscyphus albidus</name>
    <dbReference type="NCBI Taxonomy" id="595503"/>
    <lineage>
        <taxon>Eukaryota</taxon>
        <taxon>Fungi</taxon>
        <taxon>Dikarya</taxon>
        <taxon>Ascomycota</taxon>
        <taxon>Pezizomycotina</taxon>
        <taxon>Leotiomycetes</taxon>
        <taxon>Helotiales</taxon>
        <taxon>Helotiaceae</taxon>
        <taxon>Hymenoscyphus</taxon>
    </lineage>
</organism>